<reference evidence="2" key="2">
    <citation type="journal article" date="2021" name="PeerJ">
        <title>Extensive microbial diversity within the chicken gut microbiome revealed by metagenomics and culture.</title>
        <authorList>
            <person name="Gilroy R."/>
            <person name="Ravi A."/>
            <person name="Getino M."/>
            <person name="Pursley I."/>
            <person name="Horton D.L."/>
            <person name="Alikhan N.F."/>
            <person name="Baker D."/>
            <person name="Gharbi K."/>
            <person name="Hall N."/>
            <person name="Watson M."/>
            <person name="Adriaenssens E.M."/>
            <person name="Foster-Nyarko E."/>
            <person name="Jarju S."/>
            <person name="Secka A."/>
            <person name="Antonio M."/>
            <person name="Oren A."/>
            <person name="Chaudhuri R.R."/>
            <person name="La Ragione R."/>
            <person name="Hildebrand F."/>
            <person name="Pallen M.J."/>
        </authorList>
    </citation>
    <scope>NUCLEOTIDE SEQUENCE</scope>
    <source>
        <strain evidence="2">CHK183-6373</strain>
    </source>
</reference>
<reference evidence="2" key="1">
    <citation type="submission" date="2020-10" db="EMBL/GenBank/DDBJ databases">
        <authorList>
            <person name="Gilroy R."/>
        </authorList>
    </citation>
    <scope>NUCLEOTIDE SEQUENCE</scope>
    <source>
        <strain evidence="2">CHK183-6373</strain>
    </source>
</reference>
<dbReference type="AlphaFoldDB" id="A0A9D1TCQ5"/>
<evidence type="ECO:0000256" key="1">
    <source>
        <dbReference type="SAM" id="Phobius"/>
    </source>
</evidence>
<evidence type="ECO:0000313" key="3">
    <source>
        <dbReference type="Proteomes" id="UP000886884"/>
    </source>
</evidence>
<protein>
    <submittedName>
        <fullName evidence="2">Uncharacterized protein</fullName>
    </submittedName>
</protein>
<dbReference type="Pfam" id="PF18910">
    <property type="entry name" value="DUF5665"/>
    <property type="match status" value="1"/>
</dbReference>
<keyword evidence="1" id="KW-0812">Transmembrane</keyword>
<dbReference type="EMBL" id="DVOT01000134">
    <property type="protein sequence ID" value="HIV27790.1"/>
    <property type="molecule type" value="Genomic_DNA"/>
</dbReference>
<proteinExistence type="predicted"/>
<keyword evidence="1" id="KW-0472">Membrane</keyword>
<keyword evidence="1" id="KW-1133">Transmembrane helix</keyword>
<feature type="transmembrane region" description="Helical" evidence="1">
    <location>
        <begin position="52"/>
        <end position="73"/>
    </location>
</feature>
<organism evidence="2 3">
    <name type="scientific">Candidatus Ornithocaccomicrobium faecavium</name>
    <dbReference type="NCBI Taxonomy" id="2840890"/>
    <lineage>
        <taxon>Bacteria</taxon>
        <taxon>Bacillati</taxon>
        <taxon>Bacillota</taxon>
        <taxon>Clostridia</taxon>
        <taxon>Candidatus Ornithocaccomicrobium</taxon>
    </lineage>
</organism>
<dbReference type="InterPro" id="IPR043723">
    <property type="entry name" value="DUF5665"/>
</dbReference>
<name>A0A9D1TCQ5_9FIRM</name>
<evidence type="ECO:0000313" key="2">
    <source>
        <dbReference type="EMBL" id="HIV27790.1"/>
    </source>
</evidence>
<gene>
    <name evidence="2" type="ORF">IAA64_07470</name>
</gene>
<sequence length="95" mass="10712">MDGKERANALERQVDRLLAALERMHLQEYVEYVSNRKRLLLSAFVQGMARGFGFAVGFSILGAVVVVLLRYLVVENIPLIGSFLAEVIYAVQERL</sequence>
<accession>A0A9D1TCQ5</accession>
<comment type="caution">
    <text evidence="2">The sequence shown here is derived from an EMBL/GenBank/DDBJ whole genome shotgun (WGS) entry which is preliminary data.</text>
</comment>
<dbReference type="Proteomes" id="UP000886884">
    <property type="component" value="Unassembled WGS sequence"/>
</dbReference>